<gene>
    <name evidence="2" type="ORF">VCUG_01737</name>
</gene>
<evidence type="ECO:0000313" key="2">
    <source>
        <dbReference type="EMBL" id="ELA46778.1"/>
    </source>
</evidence>
<feature type="region of interest" description="Disordered" evidence="1">
    <location>
        <begin position="87"/>
        <end position="138"/>
    </location>
</feature>
<sequence>MIGAVENNGNFQIFVRAPMNLNFNNGPVDRRLIENEKKIRANISEHRLEMEDKTEIERYTDRYNSKEARNNELLEKMLIDEIFPKELGGYDDDERLENTVTEEDGEFGVVDEGEGAEEKSDEDNDEGSDERKDEEPVL</sequence>
<dbReference type="AlphaFoldDB" id="L2GU03"/>
<protein>
    <submittedName>
        <fullName evidence="2">Uncharacterized protein</fullName>
    </submittedName>
</protein>
<evidence type="ECO:0000256" key="1">
    <source>
        <dbReference type="SAM" id="MobiDB-lite"/>
    </source>
</evidence>
<evidence type="ECO:0000313" key="3">
    <source>
        <dbReference type="Proteomes" id="UP000011081"/>
    </source>
</evidence>
<feature type="compositionally biased region" description="Basic and acidic residues" evidence="1">
    <location>
        <begin position="129"/>
        <end position="138"/>
    </location>
</feature>
<accession>L2GU03</accession>
<dbReference type="HOGENOM" id="CLU_1856803_0_0_1"/>
<dbReference type="EMBL" id="GL877433">
    <property type="protein sequence ID" value="ELA46778.1"/>
    <property type="molecule type" value="Genomic_DNA"/>
</dbReference>
<dbReference type="VEuPathDB" id="MicrosporidiaDB:VCUG_01737"/>
<dbReference type="InParanoid" id="L2GU03"/>
<name>L2GU03_VAVCU</name>
<reference evidence="3" key="1">
    <citation type="submission" date="2011-03" db="EMBL/GenBank/DDBJ databases">
        <title>The genome sequence of Vavraia culicis strain floridensis.</title>
        <authorList>
            <consortium name="The Broad Institute Genome Sequencing Platform"/>
            <person name="Cuomo C."/>
            <person name="Becnel J."/>
            <person name="Sanscrainte N."/>
            <person name="Young S.K."/>
            <person name="Zeng Q."/>
            <person name="Gargeya S."/>
            <person name="Fitzgerald M."/>
            <person name="Haas B."/>
            <person name="Abouelleil A."/>
            <person name="Alvarado L."/>
            <person name="Arachchi H.M."/>
            <person name="Berlin A."/>
            <person name="Chapman S.B."/>
            <person name="Gearin G."/>
            <person name="Goldberg J."/>
            <person name="Griggs A."/>
            <person name="Gujja S."/>
            <person name="Hansen M."/>
            <person name="Heiman D."/>
            <person name="Howarth C."/>
            <person name="Larimer J."/>
            <person name="Lui A."/>
            <person name="MacDonald P.J.P."/>
            <person name="McCowen C."/>
            <person name="Montmayeur A."/>
            <person name="Murphy C."/>
            <person name="Neiman D."/>
            <person name="Pearson M."/>
            <person name="Priest M."/>
            <person name="Roberts A."/>
            <person name="Saif S."/>
            <person name="Shea T."/>
            <person name="Sisk P."/>
            <person name="Stolte C."/>
            <person name="Sykes S."/>
            <person name="Wortman J."/>
            <person name="Nusbaum C."/>
            <person name="Birren B."/>
        </authorList>
    </citation>
    <scope>NUCLEOTIDE SEQUENCE [LARGE SCALE GENOMIC DNA]</scope>
    <source>
        <strain evidence="3">floridensis</strain>
    </source>
</reference>
<proteinExistence type="predicted"/>
<dbReference type="GeneID" id="19879610"/>
<dbReference type="Proteomes" id="UP000011081">
    <property type="component" value="Unassembled WGS sequence"/>
</dbReference>
<keyword evidence="3" id="KW-1185">Reference proteome</keyword>
<organism evidence="2 3">
    <name type="scientific">Vavraia culicis (isolate floridensis)</name>
    <name type="common">Microsporidian parasite</name>
    <dbReference type="NCBI Taxonomy" id="948595"/>
    <lineage>
        <taxon>Eukaryota</taxon>
        <taxon>Fungi</taxon>
        <taxon>Fungi incertae sedis</taxon>
        <taxon>Microsporidia</taxon>
        <taxon>Pleistophoridae</taxon>
        <taxon>Vavraia</taxon>
    </lineage>
</organism>
<feature type="compositionally biased region" description="Acidic residues" evidence="1">
    <location>
        <begin position="89"/>
        <end position="128"/>
    </location>
</feature>
<dbReference type="RefSeq" id="XP_008074754.1">
    <property type="nucleotide sequence ID" value="XM_008076563.1"/>
</dbReference>